<accession>A0AAQ3P2M6</accession>
<gene>
    <name evidence="1" type="ORF">V8G54_006694</name>
</gene>
<dbReference type="Proteomes" id="UP001374535">
    <property type="component" value="Chromosome 2"/>
</dbReference>
<dbReference type="EMBL" id="CP144699">
    <property type="protein sequence ID" value="WVZ19372.1"/>
    <property type="molecule type" value="Genomic_DNA"/>
</dbReference>
<organism evidence="1 2">
    <name type="scientific">Vigna mungo</name>
    <name type="common">Black gram</name>
    <name type="synonym">Phaseolus mungo</name>
    <dbReference type="NCBI Taxonomy" id="3915"/>
    <lineage>
        <taxon>Eukaryota</taxon>
        <taxon>Viridiplantae</taxon>
        <taxon>Streptophyta</taxon>
        <taxon>Embryophyta</taxon>
        <taxon>Tracheophyta</taxon>
        <taxon>Spermatophyta</taxon>
        <taxon>Magnoliopsida</taxon>
        <taxon>eudicotyledons</taxon>
        <taxon>Gunneridae</taxon>
        <taxon>Pentapetalae</taxon>
        <taxon>rosids</taxon>
        <taxon>fabids</taxon>
        <taxon>Fabales</taxon>
        <taxon>Fabaceae</taxon>
        <taxon>Papilionoideae</taxon>
        <taxon>50 kb inversion clade</taxon>
        <taxon>NPAAA clade</taxon>
        <taxon>indigoferoid/millettioid clade</taxon>
        <taxon>Phaseoleae</taxon>
        <taxon>Vigna</taxon>
    </lineage>
</organism>
<name>A0AAQ3P2M6_VIGMU</name>
<reference evidence="1 2" key="1">
    <citation type="journal article" date="2023" name="Life. Sci Alliance">
        <title>Evolutionary insights into 3D genome organization and epigenetic landscape of Vigna mungo.</title>
        <authorList>
            <person name="Junaid A."/>
            <person name="Singh B."/>
            <person name="Bhatia S."/>
        </authorList>
    </citation>
    <scope>NUCLEOTIDE SEQUENCE [LARGE SCALE GENOMIC DNA]</scope>
    <source>
        <strain evidence="1">Urdbean</strain>
    </source>
</reference>
<proteinExistence type="predicted"/>
<keyword evidence="2" id="KW-1185">Reference proteome</keyword>
<protein>
    <submittedName>
        <fullName evidence="1">Uncharacterized protein</fullName>
    </submittedName>
</protein>
<dbReference type="AlphaFoldDB" id="A0AAQ3P2M6"/>
<sequence>MRTHFGRGCNLRKLLLGDDNGPGFSGFTEHLLRLELPTLFQNQVSYVLCRCRRRVEHFLHAVHECHCYLRRALYLAALYLHFARRVRFLRLTRVALRQKLHTRRRSRIQRVELNFHSRQELQHCAIRLGVVKSKTSEGQNLNQVGEERVKGETEKSFWGWMSLGFRISNFRFLLHLGIYYL</sequence>
<evidence type="ECO:0000313" key="2">
    <source>
        <dbReference type="Proteomes" id="UP001374535"/>
    </source>
</evidence>
<evidence type="ECO:0000313" key="1">
    <source>
        <dbReference type="EMBL" id="WVZ19372.1"/>
    </source>
</evidence>